<dbReference type="Gene3D" id="3.30.1540.20">
    <property type="entry name" value="MutL, C-terminal domain, dimerisation subdomain"/>
    <property type="match status" value="1"/>
</dbReference>
<dbReference type="InterPro" id="IPR014721">
    <property type="entry name" value="Ribsml_uS5_D2-typ_fold_subgr"/>
</dbReference>
<proteinExistence type="inferred from homology"/>
<dbReference type="CDD" id="cd16926">
    <property type="entry name" value="HATPase_MutL-MLH-PMS-like"/>
    <property type="match status" value="1"/>
</dbReference>
<sequence>MAVMTSIQLLPDHLISQIAAGEVVERPAAALKELLENSLDAGADDVAVLLLQGGVKQLRVTDNGLGIAPDELTLALTRHATSKIASLDDLERVASLGFRGEALASVASVSRTSIVSRIKSERHAWRIAAEGGALTPREPAALDTGTVVEVNDLYYNTPARRKFLKTESTEYGHCEEAFKRIALSRPQAGFLLQHNGRAQLRLVAGEAQKRFAEVLGDEFAEHAMLLDDSAAGLRLWGMAARPAYSRLSRDAQYFYVNGRFVRDKLVAHAIRQAYQDVLHQQRHPAFVLFLELDPALVDVNVHPTKTEVRFRDGQAVHRFIFHVLHKLLAAPAGVAIPGAESFPPGRAGGAQDAGVVAARYPTYQPQIPLRANEGPDFYQTLFGNAAMPAATPPDQPQEYPLGFAIAQLHGVYVLAQNRQGLVVVDMHAAHERIMYEKLKTDLDAHAIVMQPLLIAVSFQADRLEVAVAEEQGAVLRDLGFELAVLSPTTLAVRAVPLMLKDADAVALARSVLADIREFGGSRALTDRRNEMLGTMACHAAVRANRSLTITEMNALLRDMEATERSGQCNHGRPTWFQFGMHDLDKMFMRGQ</sequence>
<evidence type="ECO:0000313" key="6">
    <source>
        <dbReference type="EMBL" id="OIQ75361.1"/>
    </source>
</evidence>
<accession>A0A1J5PV59</accession>
<dbReference type="EMBL" id="MLJW01002190">
    <property type="protein sequence ID" value="OIQ75361.1"/>
    <property type="molecule type" value="Genomic_DNA"/>
</dbReference>
<dbReference type="InterPro" id="IPR037198">
    <property type="entry name" value="MutL_C_sf"/>
</dbReference>
<protein>
    <submittedName>
        <fullName evidence="6">DNA mismatch repair protein MutL</fullName>
    </submittedName>
</protein>
<evidence type="ECO:0000256" key="2">
    <source>
        <dbReference type="ARBA" id="ARBA00022763"/>
    </source>
</evidence>
<dbReference type="Gene3D" id="3.30.230.10">
    <property type="match status" value="1"/>
</dbReference>
<dbReference type="InterPro" id="IPR020568">
    <property type="entry name" value="Ribosomal_Su5_D2-typ_SF"/>
</dbReference>
<reference evidence="6" key="1">
    <citation type="submission" date="2016-10" db="EMBL/GenBank/DDBJ databases">
        <title>Sequence of Gallionella enrichment culture.</title>
        <authorList>
            <person name="Poehlein A."/>
            <person name="Muehling M."/>
            <person name="Daniel R."/>
        </authorList>
    </citation>
    <scope>NUCLEOTIDE SEQUENCE</scope>
</reference>
<dbReference type="Pfam" id="PF08676">
    <property type="entry name" value="MutL_C"/>
    <property type="match status" value="1"/>
</dbReference>
<comment type="similarity">
    <text evidence="1">Belongs to the DNA mismatch repair MutL/HexB family.</text>
</comment>
<dbReference type="InterPro" id="IPR042120">
    <property type="entry name" value="MutL_C_dimsub"/>
</dbReference>
<feature type="domain" description="DNA mismatch repair protein S5" evidence="5">
    <location>
        <begin position="211"/>
        <end position="329"/>
    </location>
</feature>
<dbReference type="GO" id="GO:0032300">
    <property type="term" value="C:mismatch repair complex"/>
    <property type="evidence" value="ECO:0007669"/>
    <property type="project" value="InterPro"/>
</dbReference>
<dbReference type="InterPro" id="IPR038973">
    <property type="entry name" value="MutL/Mlh/Pms-like"/>
</dbReference>
<organism evidence="6">
    <name type="scientific">mine drainage metagenome</name>
    <dbReference type="NCBI Taxonomy" id="410659"/>
    <lineage>
        <taxon>unclassified sequences</taxon>
        <taxon>metagenomes</taxon>
        <taxon>ecological metagenomes</taxon>
    </lineage>
</organism>
<dbReference type="SMART" id="SM01340">
    <property type="entry name" value="DNA_mis_repair"/>
    <property type="match status" value="1"/>
</dbReference>
<evidence type="ECO:0000256" key="1">
    <source>
        <dbReference type="ARBA" id="ARBA00006082"/>
    </source>
</evidence>
<dbReference type="GO" id="GO:0005524">
    <property type="term" value="F:ATP binding"/>
    <property type="evidence" value="ECO:0007669"/>
    <property type="project" value="InterPro"/>
</dbReference>
<dbReference type="PROSITE" id="PS00058">
    <property type="entry name" value="DNA_MISMATCH_REPAIR_1"/>
    <property type="match status" value="1"/>
</dbReference>
<dbReference type="CDD" id="cd03482">
    <property type="entry name" value="MutL_Trans_MutL"/>
    <property type="match status" value="1"/>
</dbReference>
<dbReference type="Pfam" id="PF01119">
    <property type="entry name" value="DNA_mis_repair"/>
    <property type="match status" value="1"/>
</dbReference>
<dbReference type="SUPFAM" id="SSF118116">
    <property type="entry name" value="DNA mismatch repair protein MutL"/>
    <property type="match status" value="1"/>
</dbReference>
<dbReference type="PANTHER" id="PTHR10073:SF12">
    <property type="entry name" value="DNA MISMATCH REPAIR PROTEIN MLH1"/>
    <property type="match status" value="1"/>
</dbReference>
<dbReference type="GO" id="GO:0140664">
    <property type="term" value="F:ATP-dependent DNA damage sensor activity"/>
    <property type="evidence" value="ECO:0007669"/>
    <property type="project" value="InterPro"/>
</dbReference>
<keyword evidence="2" id="KW-0227">DNA damage</keyword>
<dbReference type="GO" id="GO:0006298">
    <property type="term" value="P:mismatch repair"/>
    <property type="evidence" value="ECO:0007669"/>
    <property type="project" value="InterPro"/>
</dbReference>
<keyword evidence="3" id="KW-0234">DNA repair</keyword>
<dbReference type="InterPro" id="IPR014790">
    <property type="entry name" value="MutL_C"/>
</dbReference>
<evidence type="ECO:0000256" key="3">
    <source>
        <dbReference type="ARBA" id="ARBA00023204"/>
    </source>
</evidence>
<dbReference type="InterPro" id="IPR020667">
    <property type="entry name" value="DNA_mismatch_repair_MutL"/>
</dbReference>
<dbReference type="GO" id="GO:0016887">
    <property type="term" value="F:ATP hydrolysis activity"/>
    <property type="evidence" value="ECO:0007669"/>
    <property type="project" value="InterPro"/>
</dbReference>
<dbReference type="FunFam" id="3.30.565.10:FF:000003">
    <property type="entry name" value="DNA mismatch repair endonuclease MutL"/>
    <property type="match status" value="1"/>
</dbReference>
<dbReference type="Pfam" id="PF13589">
    <property type="entry name" value="HATPase_c_3"/>
    <property type="match status" value="1"/>
</dbReference>
<comment type="caution">
    <text evidence="6">The sequence shown here is derived from an EMBL/GenBank/DDBJ whole genome shotgun (WGS) entry which is preliminary data.</text>
</comment>
<dbReference type="Gene3D" id="3.30.1370.100">
    <property type="entry name" value="MutL, C-terminal domain, regulatory subdomain"/>
    <property type="match status" value="1"/>
</dbReference>
<dbReference type="SUPFAM" id="SSF54211">
    <property type="entry name" value="Ribosomal protein S5 domain 2-like"/>
    <property type="match status" value="1"/>
</dbReference>
<dbReference type="InterPro" id="IPR013507">
    <property type="entry name" value="DNA_mismatch_S5_2-like"/>
</dbReference>
<evidence type="ECO:0000259" key="5">
    <source>
        <dbReference type="SMART" id="SM01340"/>
    </source>
</evidence>
<dbReference type="Gene3D" id="3.30.565.10">
    <property type="entry name" value="Histidine kinase-like ATPase, C-terminal domain"/>
    <property type="match status" value="1"/>
</dbReference>
<dbReference type="SMART" id="SM00853">
    <property type="entry name" value="MutL_C"/>
    <property type="match status" value="1"/>
</dbReference>
<dbReference type="NCBIfam" id="TIGR00585">
    <property type="entry name" value="mutl"/>
    <property type="match status" value="1"/>
</dbReference>
<dbReference type="HAMAP" id="MF_00149">
    <property type="entry name" value="DNA_mis_repair"/>
    <property type="match status" value="1"/>
</dbReference>
<dbReference type="GO" id="GO:0030983">
    <property type="term" value="F:mismatched DNA binding"/>
    <property type="evidence" value="ECO:0007669"/>
    <property type="project" value="InterPro"/>
</dbReference>
<dbReference type="InterPro" id="IPR036890">
    <property type="entry name" value="HATPase_C_sf"/>
</dbReference>
<name>A0A1J5PV59_9ZZZZ</name>
<dbReference type="AlphaFoldDB" id="A0A1J5PV59"/>
<dbReference type="InterPro" id="IPR002099">
    <property type="entry name" value="MutL/Mlh/PMS"/>
</dbReference>
<dbReference type="PANTHER" id="PTHR10073">
    <property type="entry name" value="DNA MISMATCH REPAIR PROTEIN MLH, PMS, MUTL"/>
    <property type="match status" value="1"/>
</dbReference>
<gene>
    <name evidence="6" type="primary">mutL_11</name>
    <name evidence="6" type="ORF">GALL_429730</name>
</gene>
<dbReference type="InterPro" id="IPR042121">
    <property type="entry name" value="MutL_C_regsub"/>
</dbReference>
<evidence type="ECO:0000259" key="4">
    <source>
        <dbReference type="SMART" id="SM00853"/>
    </source>
</evidence>
<dbReference type="SUPFAM" id="SSF55874">
    <property type="entry name" value="ATPase domain of HSP90 chaperone/DNA topoisomerase II/histidine kinase"/>
    <property type="match status" value="1"/>
</dbReference>
<feature type="domain" description="MutL C-terminal dimerisation" evidence="4">
    <location>
        <begin position="404"/>
        <end position="547"/>
    </location>
</feature>
<dbReference type="InterPro" id="IPR014762">
    <property type="entry name" value="DNA_mismatch_repair_CS"/>
</dbReference>